<gene>
    <name evidence="2" type="ORF">POVWA2_069330</name>
</gene>
<name>A0A1A9AHM2_PLAOA</name>
<reference evidence="3" key="1">
    <citation type="submission" date="2016-05" db="EMBL/GenBank/DDBJ databases">
        <authorList>
            <person name="Naeem Raeece"/>
        </authorList>
    </citation>
    <scope>NUCLEOTIDE SEQUENCE [LARGE SCALE GENOMIC DNA]</scope>
</reference>
<dbReference type="Proteomes" id="UP000078550">
    <property type="component" value="Unassembled WGS sequence"/>
</dbReference>
<keyword evidence="1" id="KW-0812">Transmembrane</keyword>
<dbReference type="EMBL" id="FLRE01001026">
    <property type="protein sequence ID" value="SBT55695.1"/>
    <property type="molecule type" value="Genomic_DNA"/>
</dbReference>
<feature type="transmembrane region" description="Helical" evidence="1">
    <location>
        <begin position="272"/>
        <end position="292"/>
    </location>
</feature>
<accession>A0A1A9AHM2</accession>
<organism evidence="2 3">
    <name type="scientific">Plasmodium ovale wallikeri</name>
    <dbReference type="NCBI Taxonomy" id="864142"/>
    <lineage>
        <taxon>Eukaryota</taxon>
        <taxon>Sar</taxon>
        <taxon>Alveolata</taxon>
        <taxon>Apicomplexa</taxon>
        <taxon>Aconoidasida</taxon>
        <taxon>Haemosporida</taxon>
        <taxon>Plasmodiidae</taxon>
        <taxon>Plasmodium</taxon>
        <taxon>Plasmodium (Plasmodium)</taxon>
    </lineage>
</organism>
<dbReference type="AlphaFoldDB" id="A0A1A9AHM2"/>
<evidence type="ECO:0000256" key="1">
    <source>
        <dbReference type="SAM" id="Phobius"/>
    </source>
</evidence>
<proteinExistence type="predicted"/>
<keyword evidence="1" id="KW-0472">Membrane</keyword>
<protein>
    <submittedName>
        <fullName evidence="2">PIR Superfamily Protein</fullName>
    </submittedName>
</protein>
<sequence>MVNHEMCAKKSEFNKNTLYSNLFLKTLYEENVIEKLNTQIEAYKLSNNTEPIISVINDAYSKIIQEIENSFISTEEFRCCRDISYYVDLLNSIVKLTNIFSKDHLDNLTDIIEEKWKKVPKVCAIEICKGETDLDSMRKRCILKHLHDLELDKNFIKVNPNEYKTFLKEKWDTILKYTKPELGGLYIKIESDSVAIIEEYSNFLNSYDYICEVDLDKLNPDDITISTDMNNLINNISLDKILSNNINKACYNENYIEMLKIKTSSVQRINNLLSIGIALLGFSLIFIFLYRFSPLGSILRRYKKNKNEVDENTNEEFPELYENTENIGRYISYTSESH</sequence>
<keyword evidence="1" id="KW-1133">Transmembrane helix</keyword>
<evidence type="ECO:0000313" key="3">
    <source>
        <dbReference type="Proteomes" id="UP000078550"/>
    </source>
</evidence>
<evidence type="ECO:0000313" key="2">
    <source>
        <dbReference type="EMBL" id="SBT55695.1"/>
    </source>
</evidence>